<feature type="region of interest" description="Disordered" evidence="1">
    <location>
        <begin position="1"/>
        <end position="21"/>
    </location>
</feature>
<proteinExistence type="predicted"/>
<sequence>MTLSIAYPRPTGNDPYSQGCQPGIEGGFATQAEAAAKAEEVWRASKAGMNVLSDETVTEFLARWLKKKTELKGPWARPRIDQGNEKGPGRRV</sequence>
<dbReference type="EMBL" id="JBIAFJ010000020">
    <property type="protein sequence ID" value="MFE9172186.1"/>
    <property type="molecule type" value="Genomic_DNA"/>
</dbReference>
<keyword evidence="3" id="KW-1185">Reference proteome</keyword>
<evidence type="ECO:0000256" key="1">
    <source>
        <dbReference type="SAM" id="MobiDB-lite"/>
    </source>
</evidence>
<dbReference type="Proteomes" id="UP001601197">
    <property type="component" value="Unassembled WGS sequence"/>
</dbReference>
<organism evidence="2 3">
    <name type="scientific">Streptomyces kebangsaanensis</name>
    <dbReference type="NCBI Taxonomy" id="864058"/>
    <lineage>
        <taxon>Bacteria</taxon>
        <taxon>Bacillati</taxon>
        <taxon>Actinomycetota</taxon>
        <taxon>Actinomycetes</taxon>
        <taxon>Kitasatosporales</taxon>
        <taxon>Streptomycetaceae</taxon>
        <taxon>Streptomyces</taxon>
    </lineage>
</organism>
<evidence type="ECO:0000313" key="3">
    <source>
        <dbReference type="Proteomes" id="UP001601197"/>
    </source>
</evidence>
<protein>
    <recommendedName>
        <fullName evidence="4">Integrase</fullName>
    </recommendedName>
</protein>
<accession>A0ABW6KWE1</accession>
<evidence type="ECO:0000313" key="2">
    <source>
        <dbReference type="EMBL" id="MFE9172186.1"/>
    </source>
</evidence>
<comment type="caution">
    <text evidence="2">The sequence shown here is derived from an EMBL/GenBank/DDBJ whole genome shotgun (WGS) entry which is preliminary data.</text>
</comment>
<dbReference type="RefSeq" id="WP_388349582.1">
    <property type="nucleotide sequence ID" value="NZ_JBIAFJ010000020.1"/>
</dbReference>
<reference evidence="2 3" key="1">
    <citation type="submission" date="2024-10" db="EMBL/GenBank/DDBJ databases">
        <title>The Natural Products Discovery Center: Release of the First 8490 Sequenced Strains for Exploring Actinobacteria Biosynthetic Diversity.</title>
        <authorList>
            <person name="Kalkreuter E."/>
            <person name="Kautsar S.A."/>
            <person name="Yang D."/>
            <person name="Bader C.D."/>
            <person name="Teijaro C.N."/>
            <person name="Fluegel L."/>
            <person name="Davis C.M."/>
            <person name="Simpson J.R."/>
            <person name="Lauterbach L."/>
            <person name="Steele A.D."/>
            <person name="Gui C."/>
            <person name="Meng S."/>
            <person name="Li G."/>
            <person name="Viehrig K."/>
            <person name="Ye F."/>
            <person name="Su P."/>
            <person name="Kiefer A.F."/>
            <person name="Nichols A."/>
            <person name="Cepeda A.J."/>
            <person name="Yan W."/>
            <person name="Fan B."/>
            <person name="Jiang Y."/>
            <person name="Adhikari A."/>
            <person name="Zheng C.-J."/>
            <person name="Schuster L."/>
            <person name="Cowan T.M."/>
            <person name="Smanski M.J."/>
            <person name="Chevrette M.G."/>
            <person name="De Carvalho L.P.S."/>
            <person name="Shen B."/>
        </authorList>
    </citation>
    <scope>NUCLEOTIDE SEQUENCE [LARGE SCALE GENOMIC DNA]</scope>
    <source>
        <strain evidence="2 3">NPDC007147</strain>
    </source>
</reference>
<gene>
    <name evidence="2" type="ORF">ACFYNZ_22365</name>
</gene>
<evidence type="ECO:0008006" key="4">
    <source>
        <dbReference type="Google" id="ProtNLM"/>
    </source>
</evidence>
<name>A0ABW6KWE1_9ACTN</name>